<dbReference type="EMBL" id="CP022264">
    <property type="protein sequence ID" value="ASK94773.1"/>
    <property type="molecule type" value="Genomic_DNA"/>
</dbReference>
<reference evidence="1 2" key="1">
    <citation type="submission" date="2017-06" db="EMBL/GenBank/DDBJ databases">
        <title>First complete genome sequences of Xanthomonas citri pv. vignicola strains CFBP 7111, CFBP 7112 and CFBP 7113 using long-read technology.</title>
        <authorList>
            <person name="Ruh M."/>
            <person name="Briand M."/>
            <person name="Bonneau S."/>
            <person name="Jacques M.A."/>
            <person name="Chen N.W.G."/>
        </authorList>
    </citation>
    <scope>NUCLEOTIDE SEQUENCE [LARGE SCALE GENOMIC DNA]</scope>
    <source>
        <strain evidence="1 2">CFBP7111</strain>
        <plasmid evidence="2">pla</plasmid>
    </source>
</reference>
<evidence type="ECO:0000313" key="2">
    <source>
        <dbReference type="Proteomes" id="UP000198357"/>
    </source>
</evidence>
<dbReference type="AlphaFoldDB" id="A0AB33CNS5"/>
<name>A0AB33CNS5_XANCI</name>
<evidence type="ECO:0000313" key="1">
    <source>
        <dbReference type="EMBL" id="ASK94773.1"/>
    </source>
</evidence>
<sequence length="76" mass="8072">MLLIALALAVRPSRNLSSSELASLREFAAATGEPEVARRLQAAERDGVVSLREAEEVIEVAKGPRPGYGLATGLRN</sequence>
<accession>A0AB33CNS5</accession>
<protein>
    <submittedName>
        <fullName evidence="1">Uncharacterized protein</fullName>
    </submittedName>
</protein>
<organism evidence="1 2">
    <name type="scientific">Xanthomonas citri pv. vignicola</name>
    <dbReference type="NCBI Taxonomy" id="473426"/>
    <lineage>
        <taxon>Bacteria</taxon>
        <taxon>Pseudomonadati</taxon>
        <taxon>Pseudomonadota</taxon>
        <taxon>Gammaproteobacteria</taxon>
        <taxon>Lysobacterales</taxon>
        <taxon>Lysobacteraceae</taxon>
        <taxon>Xanthomonas</taxon>
    </lineage>
</organism>
<dbReference type="RefSeq" id="WP_089113756.1">
    <property type="nucleotide sequence ID" value="NZ_CP022264.1"/>
</dbReference>
<dbReference type="Proteomes" id="UP000198357">
    <property type="component" value="Plasmid plA"/>
</dbReference>
<gene>
    <name evidence="1" type="ORF">XcvCFBP7111P_25280</name>
</gene>
<keyword evidence="1" id="KW-0614">Plasmid</keyword>
<proteinExistence type="predicted"/>
<geneLocation type="plasmid" evidence="2">
    <name>pla</name>
</geneLocation>